<evidence type="ECO:0000259" key="10">
    <source>
        <dbReference type="PROSITE" id="PS51194"/>
    </source>
</evidence>
<feature type="coiled-coil region" evidence="7">
    <location>
        <begin position="672"/>
        <end position="706"/>
    </location>
</feature>
<dbReference type="Gene3D" id="1.10.3380.30">
    <property type="match status" value="1"/>
</dbReference>
<dbReference type="PANTHER" id="PTHR12131:SF7">
    <property type="entry name" value="EXOSOME RNA HELICASE MTR4"/>
    <property type="match status" value="1"/>
</dbReference>
<dbReference type="InterPro" id="IPR025696">
    <property type="entry name" value="Beta-barrel_MTR4"/>
</dbReference>
<dbReference type="Pfam" id="PF13234">
    <property type="entry name" value="MTR4_beta-barrel"/>
    <property type="match status" value="1"/>
</dbReference>
<organism evidence="11 12">
    <name type="scientific">Naegleria lovaniensis</name>
    <name type="common">Amoeba</name>
    <dbReference type="NCBI Taxonomy" id="51637"/>
    <lineage>
        <taxon>Eukaryota</taxon>
        <taxon>Discoba</taxon>
        <taxon>Heterolobosea</taxon>
        <taxon>Tetramitia</taxon>
        <taxon>Eutetramitia</taxon>
        <taxon>Vahlkampfiidae</taxon>
        <taxon>Naegleria</taxon>
    </lineage>
</organism>
<dbReference type="Pfam" id="PF08148">
    <property type="entry name" value="DSHCT"/>
    <property type="match status" value="1"/>
</dbReference>
<feature type="compositionally biased region" description="Low complexity" evidence="8">
    <location>
        <begin position="112"/>
        <end position="123"/>
    </location>
</feature>
<dbReference type="SMART" id="SM00490">
    <property type="entry name" value="HELICc"/>
    <property type="match status" value="1"/>
</dbReference>
<evidence type="ECO:0000256" key="6">
    <source>
        <dbReference type="ARBA" id="ARBA00023242"/>
    </source>
</evidence>
<evidence type="ECO:0000259" key="9">
    <source>
        <dbReference type="PROSITE" id="PS51192"/>
    </source>
</evidence>
<dbReference type="SMART" id="SM00487">
    <property type="entry name" value="DEXDc"/>
    <property type="match status" value="1"/>
</dbReference>
<dbReference type="InterPro" id="IPR014001">
    <property type="entry name" value="Helicase_ATP-bd"/>
</dbReference>
<evidence type="ECO:0000256" key="7">
    <source>
        <dbReference type="SAM" id="Coils"/>
    </source>
</evidence>
<dbReference type="Gene3D" id="3.40.50.300">
    <property type="entry name" value="P-loop containing nucleotide triphosphate hydrolases"/>
    <property type="match status" value="2"/>
</dbReference>
<evidence type="ECO:0000313" key="12">
    <source>
        <dbReference type="Proteomes" id="UP000816034"/>
    </source>
</evidence>
<gene>
    <name evidence="11" type="ORF">C9374_007935</name>
</gene>
<dbReference type="InterPro" id="IPR016438">
    <property type="entry name" value="SKI2-like"/>
</dbReference>
<evidence type="ECO:0000256" key="5">
    <source>
        <dbReference type="ARBA" id="ARBA00022840"/>
    </source>
</evidence>
<dbReference type="PROSITE" id="PS51192">
    <property type="entry name" value="HELICASE_ATP_BIND_1"/>
    <property type="match status" value="1"/>
</dbReference>
<feature type="domain" description="Helicase C-terminal" evidence="10">
    <location>
        <begin position="453"/>
        <end position="655"/>
    </location>
</feature>
<dbReference type="InterPro" id="IPR012961">
    <property type="entry name" value="Ski2/MTR4_C"/>
</dbReference>
<dbReference type="Pfam" id="PF00271">
    <property type="entry name" value="Helicase_C"/>
    <property type="match status" value="1"/>
</dbReference>
<feature type="compositionally biased region" description="Polar residues" evidence="8">
    <location>
        <begin position="92"/>
        <end position="111"/>
    </location>
</feature>
<dbReference type="InterPro" id="IPR027417">
    <property type="entry name" value="P-loop_NTPase"/>
</dbReference>
<keyword evidence="3" id="KW-0378">Hydrolase</keyword>
<comment type="caution">
    <text evidence="11">The sequence shown here is derived from an EMBL/GenBank/DDBJ whole genome shotgun (WGS) entry which is preliminary data.</text>
</comment>
<feature type="region of interest" description="Disordered" evidence="8">
    <location>
        <begin position="14"/>
        <end position="123"/>
    </location>
</feature>
<reference evidence="11 12" key="1">
    <citation type="journal article" date="2018" name="BMC Genomics">
        <title>The genome of Naegleria lovaniensis, the basis for a comparative approach to unravel pathogenicity factors of the human pathogenic amoeba N. fowleri.</title>
        <authorList>
            <person name="Liechti N."/>
            <person name="Schurch N."/>
            <person name="Bruggmann R."/>
            <person name="Wittwer M."/>
        </authorList>
    </citation>
    <scope>NUCLEOTIDE SEQUENCE [LARGE SCALE GENOMIC DNA]</scope>
    <source>
        <strain evidence="11 12">ATCC 30569</strain>
    </source>
</reference>
<dbReference type="GO" id="GO:0003724">
    <property type="term" value="F:RNA helicase activity"/>
    <property type="evidence" value="ECO:0007669"/>
    <property type="project" value="InterPro"/>
</dbReference>
<dbReference type="PIRSF" id="PIRSF005198">
    <property type="entry name" value="Antiviral_helicase_SKI2"/>
    <property type="match status" value="1"/>
</dbReference>
<proteinExistence type="predicted"/>
<sequence>MNPFDQDDLFSVFGVNNNNNNNPKKRTLEESIQLAEQQIQQRELKKIKQPSTDEESADGSSTSLSRASSSKSIVDDIPTPTVIPNMDDSKGDSSTNGQSSSTDDNNGDMDQTNNSSSSTTIPTTHKAIGKLGEKNDCLHEIALPPDYVISLDVDGKMIPTPASNEDASSIQAHTKISDAQEIIHYLLEQQTQVELGLKPPAKIYPFTLDAFQRQAVRAIELSQSVLVSAHTSAGKTAVAEYAIAKSLKDGSRVIYTSPIKALSNQKFRELQEEFTDVGLMTGDVTINPNSSCIVMTTEILRSMLYRGSEILNEVQWVIFDEVHYMRDKERGVVWEETLILLPNSVKYVFLSATIPNATEFAGWIAKLKGQPVHVVYTDYRPTPLQHYIYPVGGEGIHLVVEKHSFKEDNWKKAIEDLTNASSQVNNNSSGSSSKRGGGSSGGGTDRKKRVDTSLVKLVNMIMKRNFQPVIVFSFSRKECESRAVSLSKSNFNDEEEMSLVAEVFNNAIDSLNDEDKKLPQVETMLPLLQKGIGVHHSGLLPIMKEVIEILFQEGLIKVLFATETFAMGLNMPAKTVLFTGIEKFDGQITRRLTSGEYIQMSGRAGRRGLDDKGIVILILDDPEMREEDARQLMNGIADCLNSSFHLSYYMVLNLLRVEEISPEYIMERSFYQYQSEKKRASYEQKLQELEQQRNELAIENEAQISSYYSLKNDLQSYYESLRQLITTPSYSIPVLSAGRLLRIHGWGWGILLKFTKKKHAERLQVAQTKASDYNIEVLIPAHPQSDQLPYPIQEYQSNASGLEPKPVIKTFSLANVEVFSSVKVYLSKELKTRQPDATSSECKSSILKLLETIKRFKVQTVVETTDGTMQIDKLSTTKYGDLPRLDLIEEMGIPKNKVKEIVDAIQQIESRLAYSPFYQEELSNYKNATTNTGSNQSGSSSKAVSPLFAQVKLYEQKLELNAQIEEMKKLVKSTAQVVMKEELKKMMRVLRRLGFATEDNVITAKGRVACELSSADSLVITEMVYNGAFSDLTPEQSIAVLSCFASEVSGGQSREDDKATLAEDLRKPYEDLEKAARRVAEVSIESKLDLDVEKYLQSFPCNMMNLTYAWCNGAQFVEICKMTEMFEGSIVRSMRRCEEIVRQMCAAAKAIGEESLEKKLLLGLEKMRRDIVFSSSLYL</sequence>
<dbReference type="GO" id="GO:0003723">
    <property type="term" value="F:RNA binding"/>
    <property type="evidence" value="ECO:0007669"/>
    <property type="project" value="InterPro"/>
</dbReference>
<evidence type="ECO:0000313" key="11">
    <source>
        <dbReference type="EMBL" id="KAG2378787.1"/>
    </source>
</evidence>
<accession>A0AA88GG18</accession>
<keyword evidence="2" id="KW-0547">Nucleotide-binding</keyword>
<feature type="compositionally biased region" description="Low complexity" evidence="8">
    <location>
        <begin position="58"/>
        <end position="72"/>
    </location>
</feature>
<dbReference type="GO" id="GO:0006401">
    <property type="term" value="P:RNA catabolic process"/>
    <property type="evidence" value="ECO:0007669"/>
    <property type="project" value="InterPro"/>
</dbReference>
<dbReference type="GO" id="GO:0005634">
    <property type="term" value="C:nucleus"/>
    <property type="evidence" value="ECO:0007669"/>
    <property type="project" value="UniProtKB-SubCell"/>
</dbReference>
<keyword evidence="7" id="KW-0175">Coiled coil</keyword>
<dbReference type="PANTHER" id="PTHR12131">
    <property type="entry name" value="ATP-DEPENDENT RNA AND DNA HELICASE"/>
    <property type="match status" value="1"/>
</dbReference>
<evidence type="ECO:0000256" key="8">
    <source>
        <dbReference type="SAM" id="MobiDB-lite"/>
    </source>
</evidence>
<dbReference type="GO" id="GO:0005524">
    <property type="term" value="F:ATP binding"/>
    <property type="evidence" value="ECO:0007669"/>
    <property type="project" value="UniProtKB-KW"/>
</dbReference>
<dbReference type="AlphaFoldDB" id="A0AA88GG18"/>
<dbReference type="FunFam" id="3.40.50.300:FF:000141">
    <property type="entry name" value="ATP-dependent RNA helicase DOB1"/>
    <property type="match status" value="1"/>
</dbReference>
<keyword evidence="6" id="KW-0539">Nucleus</keyword>
<name>A0AA88GG18_NAELO</name>
<dbReference type="Gene3D" id="1.20.1500.20">
    <property type="match status" value="1"/>
</dbReference>
<evidence type="ECO:0000256" key="2">
    <source>
        <dbReference type="ARBA" id="ARBA00022741"/>
    </source>
</evidence>
<dbReference type="Gene3D" id="2.40.30.300">
    <property type="match status" value="1"/>
</dbReference>
<evidence type="ECO:0000256" key="4">
    <source>
        <dbReference type="ARBA" id="ARBA00022806"/>
    </source>
</evidence>
<evidence type="ECO:0000256" key="3">
    <source>
        <dbReference type="ARBA" id="ARBA00022801"/>
    </source>
</evidence>
<dbReference type="FunFam" id="3.40.50.300:FF:000083">
    <property type="entry name" value="ATP-dependent RNA helicase DOB1"/>
    <property type="match status" value="1"/>
</dbReference>
<dbReference type="GO" id="GO:0016787">
    <property type="term" value="F:hydrolase activity"/>
    <property type="evidence" value="ECO:0007669"/>
    <property type="project" value="UniProtKB-KW"/>
</dbReference>
<protein>
    <submittedName>
        <fullName evidence="11">Uncharacterized protein</fullName>
    </submittedName>
</protein>
<dbReference type="GO" id="GO:0000460">
    <property type="term" value="P:maturation of 5.8S rRNA"/>
    <property type="evidence" value="ECO:0007669"/>
    <property type="project" value="TreeGrafter"/>
</dbReference>
<dbReference type="CDD" id="cd18795">
    <property type="entry name" value="SF2_C_Ski2"/>
    <property type="match status" value="1"/>
</dbReference>
<dbReference type="InterPro" id="IPR001650">
    <property type="entry name" value="Helicase_C-like"/>
</dbReference>
<feature type="domain" description="Helicase ATP-binding" evidence="9">
    <location>
        <begin position="216"/>
        <end position="372"/>
    </location>
</feature>
<keyword evidence="12" id="KW-1185">Reference proteome</keyword>
<keyword evidence="5" id="KW-0067">ATP-binding</keyword>
<comment type="subcellular location">
    <subcellularLocation>
        <location evidence="1">Nucleus</location>
    </subcellularLocation>
</comment>
<dbReference type="Proteomes" id="UP000816034">
    <property type="component" value="Unassembled WGS sequence"/>
</dbReference>
<dbReference type="RefSeq" id="XP_044546049.1">
    <property type="nucleotide sequence ID" value="XM_044697955.1"/>
</dbReference>
<feature type="region of interest" description="Disordered" evidence="8">
    <location>
        <begin position="421"/>
        <end position="447"/>
    </location>
</feature>
<dbReference type="InterPro" id="IPR050699">
    <property type="entry name" value="RNA-DNA_Helicase"/>
</dbReference>
<keyword evidence="4" id="KW-0347">Helicase</keyword>
<dbReference type="PROSITE" id="PS51194">
    <property type="entry name" value="HELICASE_CTER"/>
    <property type="match status" value="1"/>
</dbReference>
<evidence type="ECO:0000256" key="1">
    <source>
        <dbReference type="ARBA" id="ARBA00004123"/>
    </source>
</evidence>
<dbReference type="SUPFAM" id="SSF52540">
    <property type="entry name" value="P-loop containing nucleoside triphosphate hydrolases"/>
    <property type="match status" value="1"/>
</dbReference>
<dbReference type="EMBL" id="PYSW02000031">
    <property type="protein sequence ID" value="KAG2378787.1"/>
    <property type="molecule type" value="Genomic_DNA"/>
</dbReference>
<dbReference type="InterPro" id="IPR011545">
    <property type="entry name" value="DEAD/DEAH_box_helicase_dom"/>
</dbReference>
<dbReference type="Pfam" id="PF00270">
    <property type="entry name" value="DEAD"/>
    <property type="match status" value="1"/>
</dbReference>
<dbReference type="GeneID" id="68100389"/>
<dbReference type="Pfam" id="PF21408">
    <property type="entry name" value="MTR4-like_stalk"/>
    <property type="match status" value="1"/>
</dbReference>
<dbReference type="InterPro" id="IPR048392">
    <property type="entry name" value="MTR4-like_stalk"/>
</dbReference>
<dbReference type="SMART" id="SM01142">
    <property type="entry name" value="DSHCT"/>
    <property type="match status" value="1"/>
</dbReference>